<dbReference type="SUPFAM" id="SSF82607">
    <property type="entry name" value="YbaB-like"/>
    <property type="match status" value="1"/>
</dbReference>
<keyword evidence="2" id="KW-1185">Reference proteome</keyword>
<proteinExistence type="predicted"/>
<name>A0ABX6JYQ7_9MICO</name>
<evidence type="ECO:0000313" key="2">
    <source>
        <dbReference type="Proteomes" id="UP000503441"/>
    </source>
</evidence>
<protein>
    <submittedName>
        <fullName evidence="1">YbaB/EbfC family nucleoid-associated protein</fullName>
    </submittedName>
</protein>
<reference evidence="1 2" key="1">
    <citation type="submission" date="2020-03" db="EMBL/GenBank/DDBJ databases">
        <title>Leucobacter sp. nov., isolated from beetles.</title>
        <authorList>
            <person name="Hyun D.-W."/>
            <person name="Bae J.-W."/>
        </authorList>
    </citation>
    <scope>NUCLEOTIDE SEQUENCE [LARGE SCALE GENOMIC DNA]</scope>
    <source>
        <strain evidence="1 2">HDW9A</strain>
    </source>
</reference>
<accession>A0ABX6JYQ7</accession>
<organism evidence="1 2">
    <name type="scientific">Leucobacter coleopterorum</name>
    <dbReference type="NCBI Taxonomy" id="2714933"/>
    <lineage>
        <taxon>Bacteria</taxon>
        <taxon>Bacillati</taxon>
        <taxon>Actinomycetota</taxon>
        <taxon>Actinomycetes</taxon>
        <taxon>Micrococcales</taxon>
        <taxon>Microbacteriaceae</taxon>
        <taxon>Leucobacter</taxon>
    </lineage>
</organism>
<dbReference type="Proteomes" id="UP000503441">
    <property type="component" value="Chromosome"/>
</dbReference>
<dbReference type="InterPro" id="IPR004401">
    <property type="entry name" value="YbaB/EbfC"/>
</dbReference>
<dbReference type="EMBL" id="CP049933">
    <property type="protein sequence ID" value="QIM19353.1"/>
    <property type="molecule type" value="Genomic_DNA"/>
</dbReference>
<evidence type="ECO:0000313" key="1">
    <source>
        <dbReference type="EMBL" id="QIM19353.1"/>
    </source>
</evidence>
<dbReference type="InterPro" id="IPR036894">
    <property type="entry name" value="YbaB-like_sf"/>
</dbReference>
<gene>
    <name evidence="1" type="ORF">G7066_13625</name>
</gene>
<dbReference type="RefSeq" id="WP_166331597.1">
    <property type="nucleotide sequence ID" value="NZ_CP049933.1"/>
</dbReference>
<dbReference type="Pfam" id="PF02575">
    <property type="entry name" value="YbaB_DNA_bd"/>
    <property type="match status" value="1"/>
</dbReference>
<sequence length="135" mass="13858">MSTEFSQDALEQARARIATQVAEAEARNKAVSALADGLSNISATATSPRGEVTATAKPDGKVTAVKFAPSAESLTASALSDLVTTVIAEAQHKAAMSAVNSSAETLGADSAFVAQLRRDAEVTFPSPTSGTIEYR</sequence>
<dbReference type="Gene3D" id="3.30.1310.10">
    <property type="entry name" value="Nucleoid-associated protein YbaB-like domain"/>
    <property type="match status" value="1"/>
</dbReference>